<evidence type="ECO:0000313" key="7">
    <source>
        <dbReference type="EMBL" id="MCY6372011.1"/>
    </source>
</evidence>
<sequence>MKKVKNKKKTTLRRKWTKNIMTLMFGVFFIVGISAYLAIGKFIEHSVQIAVPAITNSITAEVQKIDFSELEKNKENSEIYKEIDGILTTLQDKSNKFVSDIFVISSNDNNNWTYIIEKSRNHNAKYGDIFDSTEQLNIINKTAASGETYVDKVKQSFTNDSSNSQVYIPIELKGNSNVMVGMTLNNDGFIKFELIILGTLFGLMVLSLIVVRIIVGGITKHQSKSIEQLVDKMKDVANLEGDLTQRIDIQSNDEIGELANYTNQMLDTFQEILLKVKQVSENLHKTSEDFHDSFTNAVAEFEEMDAATKDITIRIGEQTEKFCITTDKLHHVNDAIVQVAENSQLVTEESIKTSESTSEGNKAMKQLESHSGEIVQVVDKTSQLVTNLVQKSNEINSIIDAISSIAEQTNLLALNASIEAARAGEHGRGFAVVAEEVRKLAEESAKSAEEISSLIQEVQNGIENAGESMEHVAEKTVEQNKFIDEVTERFNEIAKSINDVSSKVEDVSSATEEMSANTTMITQEIEKLAIISEENNSSTEEVAASIDGQVNSIGNLMNMSQELNNVSSELLEKVSKLKLE</sequence>
<evidence type="ECO:0000259" key="5">
    <source>
        <dbReference type="PROSITE" id="PS50111"/>
    </source>
</evidence>
<dbReference type="CDD" id="cd06225">
    <property type="entry name" value="HAMP"/>
    <property type="match status" value="1"/>
</dbReference>
<evidence type="ECO:0000256" key="1">
    <source>
        <dbReference type="ARBA" id="ARBA00023224"/>
    </source>
</evidence>
<evidence type="ECO:0000256" key="4">
    <source>
        <dbReference type="SAM" id="Phobius"/>
    </source>
</evidence>
<comment type="similarity">
    <text evidence="2">Belongs to the methyl-accepting chemotaxis (MCP) protein family.</text>
</comment>
<comment type="caution">
    <text evidence="7">The sequence shown here is derived from an EMBL/GenBank/DDBJ whole genome shotgun (WGS) entry which is preliminary data.</text>
</comment>
<dbReference type="Pfam" id="PF00015">
    <property type="entry name" value="MCPsignal"/>
    <property type="match status" value="1"/>
</dbReference>
<dbReference type="Gene3D" id="1.10.287.950">
    <property type="entry name" value="Methyl-accepting chemotaxis protein"/>
    <property type="match status" value="1"/>
</dbReference>
<keyword evidence="4" id="KW-0472">Membrane</keyword>
<evidence type="ECO:0000256" key="2">
    <source>
        <dbReference type="ARBA" id="ARBA00029447"/>
    </source>
</evidence>
<feature type="transmembrane region" description="Helical" evidence="4">
    <location>
        <begin position="20"/>
        <end position="39"/>
    </location>
</feature>
<proteinExistence type="inferred from homology"/>
<dbReference type="SMART" id="SM00283">
    <property type="entry name" value="MA"/>
    <property type="match status" value="1"/>
</dbReference>
<gene>
    <name evidence="7" type="ORF">OXH55_15355</name>
</gene>
<dbReference type="InterPro" id="IPR004089">
    <property type="entry name" value="MCPsignal_dom"/>
</dbReference>
<evidence type="ECO:0000256" key="3">
    <source>
        <dbReference type="PROSITE-ProRule" id="PRU00284"/>
    </source>
</evidence>
<dbReference type="PANTHER" id="PTHR32089:SF112">
    <property type="entry name" value="LYSOZYME-LIKE PROTEIN-RELATED"/>
    <property type="match status" value="1"/>
</dbReference>
<dbReference type="PANTHER" id="PTHR32089">
    <property type="entry name" value="METHYL-ACCEPTING CHEMOTAXIS PROTEIN MCPB"/>
    <property type="match status" value="1"/>
</dbReference>
<organism evidence="7 8">
    <name type="scientific">Clostridium ganghwense</name>
    <dbReference type="NCBI Taxonomy" id="312089"/>
    <lineage>
        <taxon>Bacteria</taxon>
        <taxon>Bacillati</taxon>
        <taxon>Bacillota</taxon>
        <taxon>Clostridia</taxon>
        <taxon>Eubacteriales</taxon>
        <taxon>Clostridiaceae</taxon>
        <taxon>Clostridium</taxon>
    </lineage>
</organism>
<dbReference type="Pfam" id="PF00672">
    <property type="entry name" value="HAMP"/>
    <property type="match status" value="1"/>
</dbReference>
<dbReference type="PROSITE" id="PS50111">
    <property type="entry name" value="CHEMOTAXIS_TRANSDUC_2"/>
    <property type="match status" value="1"/>
</dbReference>
<dbReference type="InterPro" id="IPR003660">
    <property type="entry name" value="HAMP_dom"/>
</dbReference>
<accession>A0ABT4CUV7</accession>
<dbReference type="EMBL" id="JAPQES010000006">
    <property type="protein sequence ID" value="MCY6372011.1"/>
    <property type="molecule type" value="Genomic_DNA"/>
</dbReference>
<keyword evidence="4" id="KW-0812">Transmembrane</keyword>
<feature type="domain" description="Methyl-accepting transducer" evidence="5">
    <location>
        <begin position="293"/>
        <end position="529"/>
    </location>
</feature>
<dbReference type="Proteomes" id="UP001079657">
    <property type="component" value="Unassembled WGS sequence"/>
</dbReference>
<dbReference type="CDD" id="cd11386">
    <property type="entry name" value="MCP_signal"/>
    <property type="match status" value="1"/>
</dbReference>
<feature type="domain" description="HAMP" evidence="6">
    <location>
        <begin position="220"/>
        <end position="274"/>
    </location>
</feature>
<dbReference type="SUPFAM" id="SSF58104">
    <property type="entry name" value="Methyl-accepting chemotaxis protein (MCP) signaling domain"/>
    <property type="match status" value="1"/>
</dbReference>
<dbReference type="RefSeq" id="WP_268050926.1">
    <property type="nucleotide sequence ID" value="NZ_JAPQES010000006.1"/>
</dbReference>
<keyword evidence="8" id="KW-1185">Reference proteome</keyword>
<name>A0ABT4CUV7_9CLOT</name>
<protein>
    <submittedName>
        <fullName evidence="7">Methyl-accepting chemotaxis protein</fullName>
    </submittedName>
</protein>
<keyword evidence="1 3" id="KW-0807">Transducer</keyword>
<evidence type="ECO:0000313" key="8">
    <source>
        <dbReference type="Proteomes" id="UP001079657"/>
    </source>
</evidence>
<dbReference type="PROSITE" id="PS50885">
    <property type="entry name" value="HAMP"/>
    <property type="match status" value="1"/>
</dbReference>
<reference evidence="7" key="1">
    <citation type="submission" date="2022-12" db="EMBL/GenBank/DDBJ databases">
        <authorList>
            <person name="Wang J."/>
        </authorList>
    </citation>
    <scope>NUCLEOTIDE SEQUENCE</scope>
    <source>
        <strain evidence="7">HY-42-06</strain>
    </source>
</reference>
<keyword evidence="4" id="KW-1133">Transmembrane helix</keyword>
<feature type="transmembrane region" description="Helical" evidence="4">
    <location>
        <begin position="194"/>
        <end position="215"/>
    </location>
</feature>
<dbReference type="Gene3D" id="6.10.340.10">
    <property type="match status" value="1"/>
</dbReference>
<dbReference type="SMART" id="SM00304">
    <property type="entry name" value="HAMP"/>
    <property type="match status" value="1"/>
</dbReference>
<evidence type="ECO:0000259" key="6">
    <source>
        <dbReference type="PROSITE" id="PS50885"/>
    </source>
</evidence>